<dbReference type="InterPro" id="IPR015421">
    <property type="entry name" value="PyrdxlP-dep_Trfase_major"/>
</dbReference>
<dbReference type="Gene3D" id="3.40.640.10">
    <property type="entry name" value="Type I PLP-dependent aspartate aminotransferase-like (Major domain)"/>
    <property type="match status" value="1"/>
</dbReference>
<accession>A0ABS4EA94</accession>
<dbReference type="InterPro" id="IPR004839">
    <property type="entry name" value="Aminotransferase_I/II_large"/>
</dbReference>
<comment type="similarity">
    <text evidence="5">Belongs to the class-II pyridoxal-phosphate-dependent aminotransferase family. MalY/PatB cystathionine beta-lyase subfamily.</text>
</comment>
<dbReference type="EMBL" id="JAGGJX010000001">
    <property type="protein sequence ID" value="MBP1854865.1"/>
    <property type="molecule type" value="Genomic_DNA"/>
</dbReference>
<dbReference type="InterPro" id="IPR027619">
    <property type="entry name" value="C-S_lyase_PatB-like"/>
</dbReference>
<keyword evidence="3" id="KW-0663">Pyridoxal phosphate</keyword>
<evidence type="ECO:0000313" key="8">
    <source>
        <dbReference type="Proteomes" id="UP000767291"/>
    </source>
</evidence>
<dbReference type="RefSeq" id="WP_209456302.1">
    <property type="nucleotide sequence ID" value="NZ_BAAACS010000013.1"/>
</dbReference>
<dbReference type="CDD" id="cd00609">
    <property type="entry name" value="AAT_like"/>
    <property type="match status" value="1"/>
</dbReference>
<evidence type="ECO:0000313" key="7">
    <source>
        <dbReference type="EMBL" id="MBP1854865.1"/>
    </source>
</evidence>
<sequence length="396" mass="45278">MGKYDFDKIVDRIGTDSVKWDFRTMCSPKAQKDGLPLWVADMDFECADPIIKALHDRVDHKIFGYSSNNSGEYFDAFCNWYKRRFGWEIDRKSVVFAPGVVPALAILVRILTNPGDGVIIQRPVYYPFTNKIEKNDRKVINNSLIYDDGTYKMDYDDLEEKAKDPKNKVLILCSPHNPVGRVWSEDELIRVVDICKKHDVWIVADEIHSDLVRKGIKHTPIQLLCDDYKDKIVTCVAPSKSFNLAGMQSSNIIINNAELKKKYLDEVVSTGGVHSPNPFAIVSTVAAYNESEDWLDELNDYLDKNIDFIKEYLENNLPKAKLIYPEGTYLVWIDLTTYGLSEVELEDLMFKKANILLDEGYIFGKEGIGFERINAACPKSILEECLIRMKDALDSL</sequence>
<protein>
    <recommendedName>
        <fullName evidence="2">cysteine-S-conjugate beta-lyase</fullName>
        <ecNumber evidence="2">4.4.1.13</ecNumber>
    </recommendedName>
</protein>
<evidence type="ECO:0000256" key="4">
    <source>
        <dbReference type="ARBA" id="ARBA00023239"/>
    </source>
</evidence>
<evidence type="ECO:0000259" key="6">
    <source>
        <dbReference type="Pfam" id="PF00155"/>
    </source>
</evidence>
<evidence type="ECO:0000256" key="1">
    <source>
        <dbReference type="ARBA" id="ARBA00001933"/>
    </source>
</evidence>
<keyword evidence="8" id="KW-1185">Reference proteome</keyword>
<evidence type="ECO:0000256" key="5">
    <source>
        <dbReference type="ARBA" id="ARBA00037974"/>
    </source>
</evidence>
<dbReference type="InterPro" id="IPR051798">
    <property type="entry name" value="Class-II_PLP-Dep_Aminotrans"/>
</dbReference>
<dbReference type="NCBIfam" id="TIGR04350">
    <property type="entry name" value="C_S_lyase_PatB"/>
    <property type="match status" value="1"/>
</dbReference>
<organism evidence="7 8">
    <name type="scientific">Metaclostridioides mangenotii</name>
    <dbReference type="NCBI Taxonomy" id="1540"/>
    <lineage>
        <taxon>Bacteria</taxon>
        <taxon>Bacillati</taxon>
        <taxon>Bacillota</taxon>
        <taxon>Clostridia</taxon>
        <taxon>Peptostreptococcales</taxon>
        <taxon>Peptostreptococcaceae</taxon>
        <taxon>Metaclostridioides</taxon>
    </lineage>
</organism>
<dbReference type="Proteomes" id="UP000767291">
    <property type="component" value="Unassembled WGS sequence"/>
</dbReference>
<dbReference type="PANTHER" id="PTHR43525:SF1">
    <property type="entry name" value="PROTEIN MALY"/>
    <property type="match status" value="1"/>
</dbReference>
<proteinExistence type="inferred from homology"/>
<dbReference type="SUPFAM" id="SSF53383">
    <property type="entry name" value="PLP-dependent transferases"/>
    <property type="match status" value="1"/>
</dbReference>
<dbReference type="InterPro" id="IPR015422">
    <property type="entry name" value="PyrdxlP-dep_Trfase_small"/>
</dbReference>
<dbReference type="InterPro" id="IPR015424">
    <property type="entry name" value="PyrdxlP-dep_Trfase"/>
</dbReference>
<evidence type="ECO:0000256" key="3">
    <source>
        <dbReference type="ARBA" id="ARBA00022898"/>
    </source>
</evidence>
<name>A0ABS4EA94_9FIRM</name>
<dbReference type="Gene3D" id="3.90.1150.10">
    <property type="entry name" value="Aspartate Aminotransferase, domain 1"/>
    <property type="match status" value="1"/>
</dbReference>
<feature type="domain" description="Aminotransferase class I/classII large" evidence="6">
    <location>
        <begin position="37"/>
        <end position="380"/>
    </location>
</feature>
<keyword evidence="4 7" id="KW-0456">Lyase</keyword>
<reference evidence="7 8" key="1">
    <citation type="submission" date="2021-03" db="EMBL/GenBank/DDBJ databases">
        <title>Genomic Encyclopedia of Type Strains, Phase IV (KMG-IV): sequencing the most valuable type-strain genomes for metagenomic binning, comparative biology and taxonomic classification.</title>
        <authorList>
            <person name="Goeker M."/>
        </authorList>
    </citation>
    <scope>NUCLEOTIDE SEQUENCE [LARGE SCALE GENOMIC DNA]</scope>
    <source>
        <strain evidence="7 8">DSM 1289</strain>
    </source>
</reference>
<comment type="cofactor">
    <cofactor evidence="1">
        <name>pyridoxal 5'-phosphate</name>
        <dbReference type="ChEBI" id="CHEBI:597326"/>
    </cofactor>
</comment>
<evidence type="ECO:0000256" key="2">
    <source>
        <dbReference type="ARBA" id="ARBA00012224"/>
    </source>
</evidence>
<comment type="caution">
    <text evidence="7">The sequence shown here is derived from an EMBL/GenBank/DDBJ whole genome shotgun (WGS) entry which is preliminary data.</text>
</comment>
<dbReference type="GO" id="GO:0016829">
    <property type="term" value="F:lyase activity"/>
    <property type="evidence" value="ECO:0007669"/>
    <property type="project" value="UniProtKB-KW"/>
</dbReference>
<dbReference type="Pfam" id="PF00155">
    <property type="entry name" value="Aminotran_1_2"/>
    <property type="match status" value="1"/>
</dbReference>
<dbReference type="EC" id="4.4.1.13" evidence="2"/>
<gene>
    <name evidence="7" type="ORF">J2Z43_001255</name>
</gene>
<dbReference type="PANTHER" id="PTHR43525">
    <property type="entry name" value="PROTEIN MALY"/>
    <property type="match status" value="1"/>
</dbReference>